<reference evidence="3" key="2">
    <citation type="submission" date="2019-10" db="EMBL/GenBank/DDBJ databases">
        <authorList>
            <consortium name="NCBI Genome Project"/>
        </authorList>
    </citation>
    <scope>NUCLEOTIDE SEQUENCE</scope>
    <source>
        <strain evidence="3">NI907</strain>
    </source>
</reference>
<dbReference type="Proteomes" id="UP000515153">
    <property type="component" value="Unplaced"/>
</dbReference>
<evidence type="ECO:0000256" key="1">
    <source>
        <dbReference type="SAM" id="MobiDB-lite"/>
    </source>
</evidence>
<dbReference type="KEGG" id="pgri:PgNI_04517"/>
<reference evidence="3" key="1">
    <citation type="journal article" date="2019" name="Mol. Biol. Evol.">
        <title>Blast fungal genomes show frequent chromosomal changes, gene gains and losses, and effector gene turnover.</title>
        <authorList>
            <person name="Gomez Luciano L.B."/>
            <person name="Jason Tsai I."/>
            <person name="Chuma I."/>
            <person name="Tosa Y."/>
            <person name="Chen Y.H."/>
            <person name="Li J.Y."/>
            <person name="Li M.Y."/>
            <person name="Jade Lu M.Y."/>
            <person name="Nakayashiki H."/>
            <person name="Li W.H."/>
        </authorList>
    </citation>
    <scope>NUCLEOTIDE SEQUENCE</scope>
    <source>
        <strain evidence="3">NI907</strain>
    </source>
</reference>
<dbReference type="GeneID" id="41959471"/>
<protein>
    <submittedName>
        <fullName evidence="3">Uncharacterized protein</fullName>
    </submittedName>
</protein>
<dbReference type="RefSeq" id="XP_030985079.1">
    <property type="nucleotide sequence ID" value="XM_031124562.1"/>
</dbReference>
<gene>
    <name evidence="3" type="ORF">PgNI_04517</name>
</gene>
<reference evidence="3" key="3">
    <citation type="submission" date="2025-08" db="UniProtKB">
        <authorList>
            <consortium name="RefSeq"/>
        </authorList>
    </citation>
    <scope>IDENTIFICATION</scope>
    <source>
        <strain evidence="3">NI907</strain>
    </source>
</reference>
<feature type="compositionally biased region" description="Polar residues" evidence="1">
    <location>
        <begin position="232"/>
        <end position="245"/>
    </location>
</feature>
<evidence type="ECO:0000313" key="2">
    <source>
        <dbReference type="Proteomes" id="UP000515153"/>
    </source>
</evidence>
<proteinExistence type="predicted"/>
<name>A0A6P8BDH6_PYRGI</name>
<evidence type="ECO:0000313" key="3">
    <source>
        <dbReference type="RefSeq" id="XP_030985079.1"/>
    </source>
</evidence>
<feature type="compositionally biased region" description="Basic and acidic residues" evidence="1">
    <location>
        <begin position="246"/>
        <end position="255"/>
    </location>
</feature>
<feature type="region of interest" description="Disordered" evidence="1">
    <location>
        <begin position="172"/>
        <end position="255"/>
    </location>
</feature>
<keyword evidence="2" id="KW-1185">Reference proteome</keyword>
<dbReference type="AlphaFoldDB" id="A0A6P8BDH6"/>
<accession>A0A6P8BDH6</accession>
<feature type="compositionally biased region" description="Low complexity" evidence="1">
    <location>
        <begin position="193"/>
        <end position="204"/>
    </location>
</feature>
<sequence>MAFQGNITLVYIDRTDVFGPSEKRPLVIPPDVSYENFRAIATAKPWRRRPAAADELQLRRLEGALEVKQPPEHILVALGRLYTSSEAGIPSKGQGRQRDDRDARVYKLTVPGADPCCRQDAEPQEVFVEMVRHIESGRDVNLQLQRPWHLDSACMAGDYIDDMDIEDRHHQMLPQLPGNKDPTDGTSNLMLNEPLPAQEEAALEGSDAESEAGGSRRKSSFSSIAESDRTTLTELSDDGCSTSNGDAHKQSKDEK</sequence>
<organism evidence="2 3">
    <name type="scientific">Pyricularia grisea</name>
    <name type="common">Crabgrass-specific blast fungus</name>
    <name type="synonym">Magnaporthe grisea</name>
    <dbReference type="NCBI Taxonomy" id="148305"/>
    <lineage>
        <taxon>Eukaryota</taxon>
        <taxon>Fungi</taxon>
        <taxon>Dikarya</taxon>
        <taxon>Ascomycota</taxon>
        <taxon>Pezizomycotina</taxon>
        <taxon>Sordariomycetes</taxon>
        <taxon>Sordariomycetidae</taxon>
        <taxon>Magnaporthales</taxon>
        <taxon>Pyriculariaceae</taxon>
        <taxon>Pyricularia</taxon>
    </lineage>
</organism>